<sequence length="390" mass="41332">MLTARGFSAWITCEGKMLRELETVVDESSHRVSCWIGCEVGKAFTVHWRDNGTGIDSAGYILLDGFTCSGRFLYGYGDASRGTLRVDEHSERPFMFANPNAARRASWQADQATAPDTTPPSPTDTGTIVLKIRQIKRTAPTHPPNAPQAPPPPPSARPGARGPDAACISFGAPAAAPAQHAQTWAFVPHDAARPRAHVTFAFRYRTRAFLRAQGIVAAREALTAPPPPLLYAAAPAPQAVEGLEQEEEEEEEGEAEEGEGEGEGDDEDAEPAQQHTPASSPPPPPPRRSPASAPPLSPAPGSALSPLSSVPDNTLSPFTIPDNALTPLSSVQDSPAPAGDAGAGPSMGFFPLRAVPSVEGLKRPAEPEPTIATDLLRAPEDPKGKRRRRE</sequence>
<feature type="compositionally biased region" description="Pro residues" evidence="1">
    <location>
        <begin position="141"/>
        <end position="156"/>
    </location>
</feature>
<feature type="compositionally biased region" description="Acidic residues" evidence="1">
    <location>
        <begin position="243"/>
        <end position="270"/>
    </location>
</feature>
<accession>A0A9P3L994</accession>
<keyword evidence="3" id="KW-1185">Reference proteome</keyword>
<reference evidence="2 3" key="1">
    <citation type="submission" date="2021-08" db="EMBL/GenBank/DDBJ databases">
        <title>Draft Genome Sequence of Phanerochaete sordida strain YK-624.</title>
        <authorList>
            <person name="Mori T."/>
            <person name="Dohra H."/>
            <person name="Suzuki T."/>
            <person name="Kawagishi H."/>
            <person name="Hirai H."/>
        </authorList>
    </citation>
    <scope>NUCLEOTIDE SEQUENCE [LARGE SCALE GENOMIC DNA]</scope>
    <source>
        <strain evidence="2 3">YK-624</strain>
    </source>
</reference>
<feature type="compositionally biased region" description="Pro residues" evidence="1">
    <location>
        <begin position="279"/>
        <end position="298"/>
    </location>
</feature>
<dbReference type="AlphaFoldDB" id="A0A9P3L994"/>
<feature type="compositionally biased region" description="Low complexity" evidence="1">
    <location>
        <begin position="157"/>
        <end position="166"/>
    </location>
</feature>
<feature type="compositionally biased region" description="Low complexity" evidence="1">
    <location>
        <begin position="333"/>
        <end position="346"/>
    </location>
</feature>
<comment type="caution">
    <text evidence="2">The sequence shown here is derived from an EMBL/GenBank/DDBJ whole genome shotgun (WGS) entry which is preliminary data.</text>
</comment>
<feature type="region of interest" description="Disordered" evidence="1">
    <location>
        <begin position="240"/>
        <end position="390"/>
    </location>
</feature>
<dbReference type="Proteomes" id="UP000703269">
    <property type="component" value="Unassembled WGS sequence"/>
</dbReference>
<name>A0A9P3L994_9APHY</name>
<dbReference type="OrthoDB" id="3237202at2759"/>
<evidence type="ECO:0000256" key="1">
    <source>
        <dbReference type="SAM" id="MobiDB-lite"/>
    </source>
</evidence>
<gene>
    <name evidence="2" type="ORF">PsYK624_030940</name>
</gene>
<feature type="region of interest" description="Disordered" evidence="1">
    <location>
        <begin position="101"/>
        <end position="126"/>
    </location>
</feature>
<proteinExistence type="predicted"/>
<dbReference type="EMBL" id="BPQB01000005">
    <property type="protein sequence ID" value="GJE87011.1"/>
    <property type="molecule type" value="Genomic_DNA"/>
</dbReference>
<evidence type="ECO:0000313" key="2">
    <source>
        <dbReference type="EMBL" id="GJE87011.1"/>
    </source>
</evidence>
<organism evidence="2 3">
    <name type="scientific">Phanerochaete sordida</name>
    <dbReference type="NCBI Taxonomy" id="48140"/>
    <lineage>
        <taxon>Eukaryota</taxon>
        <taxon>Fungi</taxon>
        <taxon>Dikarya</taxon>
        <taxon>Basidiomycota</taxon>
        <taxon>Agaricomycotina</taxon>
        <taxon>Agaricomycetes</taxon>
        <taxon>Polyporales</taxon>
        <taxon>Phanerochaetaceae</taxon>
        <taxon>Phanerochaete</taxon>
    </lineage>
</organism>
<feature type="region of interest" description="Disordered" evidence="1">
    <location>
        <begin position="139"/>
        <end position="166"/>
    </location>
</feature>
<feature type="compositionally biased region" description="Low complexity" evidence="1">
    <location>
        <begin position="299"/>
        <end position="309"/>
    </location>
</feature>
<protein>
    <submittedName>
        <fullName evidence="2">Uncharacterized protein</fullName>
    </submittedName>
</protein>
<evidence type="ECO:0000313" key="3">
    <source>
        <dbReference type="Proteomes" id="UP000703269"/>
    </source>
</evidence>